<dbReference type="OrthoDB" id="4954799at2"/>
<proteinExistence type="predicted"/>
<evidence type="ECO:0000313" key="1">
    <source>
        <dbReference type="EMBL" id="SDS87971.1"/>
    </source>
</evidence>
<dbReference type="RefSeq" id="WP_091718259.1">
    <property type="nucleotide sequence ID" value="NZ_LT629779.1"/>
</dbReference>
<name>A0A1H1VU43_9MICC</name>
<evidence type="ECO:0000313" key="2">
    <source>
        <dbReference type="Proteomes" id="UP000198751"/>
    </source>
</evidence>
<dbReference type="Proteomes" id="UP000198751">
    <property type="component" value="Chromosome I"/>
</dbReference>
<gene>
    <name evidence="1" type="ORF">SAMN04489743_1100</name>
</gene>
<sequence>MTHSTEPLTSDEHSDSKSALEARNPFLDCWLEAIASDTSLPPEALAVAKVMALSVGIGRASFTDWQRINASLGQERRDLKSLKIMSELQSKGYIDRNFYDGVGLRRYGWTLLIPEVNL</sequence>
<keyword evidence="2" id="KW-1185">Reference proteome</keyword>
<dbReference type="EMBL" id="LT629779">
    <property type="protein sequence ID" value="SDS87971.1"/>
    <property type="molecule type" value="Genomic_DNA"/>
</dbReference>
<accession>A0A1H1VU43</accession>
<dbReference type="AlphaFoldDB" id="A0A1H1VU43"/>
<organism evidence="1 2">
    <name type="scientific">Pseudarthrobacter equi</name>
    <dbReference type="NCBI Taxonomy" id="728066"/>
    <lineage>
        <taxon>Bacteria</taxon>
        <taxon>Bacillati</taxon>
        <taxon>Actinomycetota</taxon>
        <taxon>Actinomycetes</taxon>
        <taxon>Micrococcales</taxon>
        <taxon>Micrococcaceae</taxon>
        <taxon>Pseudarthrobacter</taxon>
    </lineage>
</organism>
<reference evidence="2" key="1">
    <citation type="submission" date="2016-10" db="EMBL/GenBank/DDBJ databases">
        <authorList>
            <person name="Varghese N."/>
            <person name="Submissions S."/>
        </authorList>
    </citation>
    <scope>NUCLEOTIDE SEQUENCE [LARGE SCALE GENOMIC DNA]</scope>
    <source>
        <strain evidence="2">IMMIB L-1606</strain>
    </source>
</reference>
<protein>
    <submittedName>
        <fullName evidence="1">Uncharacterized protein</fullName>
    </submittedName>
</protein>